<evidence type="ECO:0000256" key="5">
    <source>
        <dbReference type="ARBA" id="ARBA00022692"/>
    </source>
</evidence>
<evidence type="ECO:0000256" key="2">
    <source>
        <dbReference type="ARBA" id="ARBA00009142"/>
    </source>
</evidence>
<dbReference type="InterPro" id="IPR052017">
    <property type="entry name" value="TSUP"/>
</dbReference>
<feature type="transmembrane region" description="Helical" evidence="8">
    <location>
        <begin position="99"/>
        <end position="116"/>
    </location>
</feature>
<protein>
    <recommendedName>
        <fullName evidence="8">Probable membrane transporter protein</fullName>
    </recommendedName>
</protein>
<dbReference type="PANTHER" id="PTHR30269:SF23">
    <property type="entry name" value="MEMBRANE TRANSPORTER PROTEIN YDHB-RELATED"/>
    <property type="match status" value="1"/>
</dbReference>
<dbReference type="GO" id="GO:0005886">
    <property type="term" value="C:plasma membrane"/>
    <property type="evidence" value="ECO:0007669"/>
    <property type="project" value="UniProtKB-SubCell"/>
</dbReference>
<accession>A0A7W9W8F0</accession>
<organism evidence="9 10">
    <name type="scientific">Armatimonas rosea</name>
    <dbReference type="NCBI Taxonomy" id="685828"/>
    <lineage>
        <taxon>Bacteria</taxon>
        <taxon>Bacillati</taxon>
        <taxon>Armatimonadota</taxon>
        <taxon>Armatimonadia</taxon>
        <taxon>Armatimonadales</taxon>
        <taxon>Armatimonadaceae</taxon>
        <taxon>Armatimonas</taxon>
    </lineage>
</organism>
<evidence type="ECO:0000256" key="7">
    <source>
        <dbReference type="ARBA" id="ARBA00023136"/>
    </source>
</evidence>
<feature type="transmembrane region" description="Helical" evidence="8">
    <location>
        <begin position="77"/>
        <end position="93"/>
    </location>
</feature>
<dbReference type="PANTHER" id="PTHR30269">
    <property type="entry name" value="TRANSMEMBRANE PROTEIN YFCA"/>
    <property type="match status" value="1"/>
</dbReference>
<evidence type="ECO:0000256" key="6">
    <source>
        <dbReference type="ARBA" id="ARBA00022989"/>
    </source>
</evidence>
<evidence type="ECO:0000256" key="4">
    <source>
        <dbReference type="ARBA" id="ARBA00022475"/>
    </source>
</evidence>
<evidence type="ECO:0000256" key="1">
    <source>
        <dbReference type="ARBA" id="ARBA00004651"/>
    </source>
</evidence>
<comment type="caution">
    <text evidence="9">The sequence shown here is derived from an EMBL/GenBank/DDBJ whole genome shotgun (WGS) entry which is preliminary data.</text>
</comment>
<keyword evidence="5 8" id="KW-0812">Transmembrane</keyword>
<evidence type="ECO:0000313" key="9">
    <source>
        <dbReference type="EMBL" id="MBB6051527.1"/>
    </source>
</evidence>
<dbReference type="RefSeq" id="WP_184198650.1">
    <property type="nucleotide sequence ID" value="NZ_JACHGW010000003.1"/>
</dbReference>
<dbReference type="InterPro" id="IPR002781">
    <property type="entry name" value="TM_pro_TauE-like"/>
</dbReference>
<feature type="transmembrane region" description="Helical" evidence="8">
    <location>
        <begin position="166"/>
        <end position="188"/>
    </location>
</feature>
<dbReference type="Pfam" id="PF01925">
    <property type="entry name" value="TauE"/>
    <property type="match status" value="1"/>
</dbReference>
<dbReference type="AlphaFoldDB" id="A0A7W9W8F0"/>
<sequence>MPHPVLWQWALLALGAFSVGVSKTGVPGLGIVSVVIFTLLLPTKFSVGAALLVLICADLLAVAVHRKSGDLKQVARLLPWSVVGIALGALFLNKIDDRLLKPILGGVLFAICLLGIRRSQQKDAPRVPAWAAPLTGLAAGFTTMIANAAGPVTTLYLLAMRLPKEAFLGTAAVYFFLINWIKVPFAIFLSHNIDLDSVRFAVLLFPFAILGGLAGKPLASRISQQRFEQFALALTALGSLWMLCRSLIH</sequence>
<keyword evidence="10" id="KW-1185">Reference proteome</keyword>
<gene>
    <name evidence="9" type="ORF">HNQ39_003337</name>
</gene>
<proteinExistence type="inferred from homology"/>
<reference evidence="9 10" key="1">
    <citation type="submission" date="2020-08" db="EMBL/GenBank/DDBJ databases">
        <title>Genomic Encyclopedia of Type Strains, Phase IV (KMG-IV): sequencing the most valuable type-strain genomes for metagenomic binning, comparative biology and taxonomic classification.</title>
        <authorList>
            <person name="Goeker M."/>
        </authorList>
    </citation>
    <scope>NUCLEOTIDE SEQUENCE [LARGE SCALE GENOMIC DNA]</scope>
    <source>
        <strain evidence="9 10">DSM 23562</strain>
    </source>
</reference>
<name>A0A7W9W8F0_ARMRO</name>
<dbReference type="Proteomes" id="UP000520814">
    <property type="component" value="Unassembled WGS sequence"/>
</dbReference>
<evidence type="ECO:0000256" key="3">
    <source>
        <dbReference type="ARBA" id="ARBA00022448"/>
    </source>
</evidence>
<keyword evidence="3" id="KW-0813">Transport</keyword>
<comment type="subcellular location">
    <subcellularLocation>
        <location evidence="1 8">Cell membrane</location>
        <topology evidence="1 8">Multi-pass membrane protein</topology>
    </subcellularLocation>
</comment>
<feature type="transmembrane region" description="Helical" evidence="8">
    <location>
        <begin position="46"/>
        <end position="65"/>
    </location>
</feature>
<dbReference type="EMBL" id="JACHGW010000003">
    <property type="protein sequence ID" value="MBB6051527.1"/>
    <property type="molecule type" value="Genomic_DNA"/>
</dbReference>
<keyword evidence="7 8" id="KW-0472">Membrane</keyword>
<keyword evidence="4 8" id="KW-1003">Cell membrane</keyword>
<feature type="transmembrane region" description="Helical" evidence="8">
    <location>
        <begin position="200"/>
        <end position="218"/>
    </location>
</feature>
<evidence type="ECO:0000256" key="8">
    <source>
        <dbReference type="RuleBase" id="RU363041"/>
    </source>
</evidence>
<keyword evidence="6 8" id="KW-1133">Transmembrane helix</keyword>
<evidence type="ECO:0000313" key="10">
    <source>
        <dbReference type="Proteomes" id="UP000520814"/>
    </source>
</evidence>
<comment type="similarity">
    <text evidence="2 8">Belongs to the 4-toluene sulfonate uptake permease (TSUP) (TC 2.A.102) family.</text>
</comment>